<gene>
    <name evidence="1" type="ORF">A7X83_01055</name>
</gene>
<evidence type="ECO:0000313" key="2">
    <source>
        <dbReference type="Proteomes" id="UP000249614"/>
    </source>
</evidence>
<protein>
    <submittedName>
        <fullName evidence="1">Uncharacterized protein</fullName>
    </submittedName>
</protein>
<reference evidence="1 2" key="1">
    <citation type="submission" date="2016-05" db="EMBL/GenBank/DDBJ databases">
        <authorList>
            <person name="Lavstsen T."/>
            <person name="Jespersen J.S."/>
        </authorList>
    </citation>
    <scope>NUCLEOTIDE SEQUENCE [LARGE SCALE GENOMIC DNA]</scope>
    <source>
        <strain evidence="1 2">SM-5815</strain>
    </source>
</reference>
<organism evidence="1 2">
    <name type="scientific">Stenotrophomonas maltophilia</name>
    <name type="common">Pseudomonas maltophilia</name>
    <name type="synonym">Xanthomonas maltophilia</name>
    <dbReference type="NCBI Taxonomy" id="40324"/>
    <lineage>
        <taxon>Bacteria</taxon>
        <taxon>Pseudomonadati</taxon>
        <taxon>Pseudomonadota</taxon>
        <taxon>Gammaproteobacteria</taxon>
        <taxon>Lysobacterales</taxon>
        <taxon>Lysobacteraceae</taxon>
        <taxon>Stenotrophomonas</taxon>
        <taxon>Stenotrophomonas maltophilia group</taxon>
    </lineage>
</organism>
<accession>A0A2W6IW70</accession>
<evidence type="ECO:0000313" key="1">
    <source>
        <dbReference type="EMBL" id="PZS90839.1"/>
    </source>
</evidence>
<name>A0A2W6IW70_STEMA</name>
<dbReference type="Proteomes" id="UP000249614">
    <property type="component" value="Unassembled WGS sequence"/>
</dbReference>
<proteinExistence type="predicted"/>
<comment type="caution">
    <text evidence="1">The sequence shown here is derived from an EMBL/GenBank/DDBJ whole genome shotgun (WGS) entry which is preliminary data.</text>
</comment>
<dbReference type="AlphaFoldDB" id="A0A2W6IW70"/>
<dbReference type="EMBL" id="LXXM01000182">
    <property type="protein sequence ID" value="PZS90839.1"/>
    <property type="molecule type" value="Genomic_DNA"/>
</dbReference>
<sequence length="270" mass="29508">MRAIGVSIASVFPGYCSPHDAELFKYVECEKSPLDTTAALLLSMRAVAYEVFAKETQLNGINAKSKFMDQGLPFHLQSLVQNVLHSDRIGVEQGMADIRALAGRYQAAYDAPGSSGFHAFGIRFDRILPFAAAGAFFAEVDFQGRVLRRVDSRDAISQIALNIATLGQSTCVTFGWFGESDCAAAKLVDSFNALDDYQKAEASLVLALEHLENFFCSPSWWDELPEGNRSRFDQSIAGGMTRGARDPNALVMRGDVDFGAKVVETLDSRI</sequence>